<name>A0A2P8QYU6_9BACT</name>
<evidence type="ECO:0000313" key="2">
    <source>
        <dbReference type="EMBL" id="PSM51411.1"/>
    </source>
</evidence>
<evidence type="ECO:0000313" key="3">
    <source>
        <dbReference type="Proteomes" id="UP000240535"/>
    </source>
</evidence>
<organism evidence="2 3">
    <name type="scientific">Campylobacter blaseri</name>
    <dbReference type="NCBI Taxonomy" id="2042961"/>
    <lineage>
        <taxon>Bacteria</taxon>
        <taxon>Pseudomonadati</taxon>
        <taxon>Campylobacterota</taxon>
        <taxon>Epsilonproteobacteria</taxon>
        <taxon>Campylobacterales</taxon>
        <taxon>Campylobacteraceae</taxon>
        <taxon>Campylobacter</taxon>
    </lineage>
</organism>
<keyword evidence="3" id="KW-1185">Reference proteome</keyword>
<evidence type="ECO:0000259" key="1">
    <source>
        <dbReference type="Pfam" id="PF07992"/>
    </source>
</evidence>
<feature type="domain" description="FAD/NAD(P)-binding" evidence="1">
    <location>
        <begin position="59"/>
        <end position="177"/>
    </location>
</feature>
<comment type="caution">
    <text evidence="2">The sequence shown here is derived from an EMBL/GenBank/DDBJ whole genome shotgun (WGS) entry which is preliminary data.</text>
</comment>
<dbReference type="GO" id="GO:0070224">
    <property type="term" value="F:sulfide:quinone oxidoreductase activity"/>
    <property type="evidence" value="ECO:0007669"/>
    <property type="project" value="TreeGrafter"/>
</dbReference>
<dbReference type="Pfam" id="PF07992">
    <property type="entry name" value="Pyr_redox_2"/>
    <property type="match status" value="1"/>
</dbReference>
<dbReference type="Gene3D" id="3.50.50.60">
    <property type="entry name" value="FAD/NAD(P)-binding domain"/>
    <property type="match status" value="2"/>
</dbReference>
<reference evidence="3" key="1">
    <citation type="submission" date="2017-10" db="EMBL/GenBank/DDBJ databases">
        <title>Campylobacter species from seals.</title>
        <authorList>
            <person name="Gilbert M.J."/>
            <person name="Zomer A.L."/>
            <person name="Timmerman A.J."/>
            <person name="Duim B."/>
            <person name="Wagenaar J.A."/>
        </authorList>
    </citation>
    <scope>NUCLEOTIDE SEQUENCE [LARGE SCALE GENOMIC DNA]</scope>
    <source>
        <strain evidence="3">17S00004-5</strain>
    </source>
</reference>
<dbReference type="OrthoDB" id="9802771at2"/>
<dbReference type="PANTHER" id="PTHR10632:SF2">
    <property type="entry name" value="SULFIDE:QUINONE OXIDOREDUCTASE, MITOCHONDRIAL"/>
    <property type="match status" value="1"/>
</dbReference>
<dbReference type="InterPro" id="IPR036188">
    <property type="entry name" value="FAD/NAD-bd_sf"/>
</dbReference>
<protein>
    <submittedName>
        <fullName evidence="2">Sulfide:quinone reductase</fullName>
    </submittedName>
</protein>
<dbReference type="AlphaFoldDB" id="A0A2P8QYU6"/>
<sequence length="463" mass="51015">MKKNDLDLVLKEIKSELKIKGVDRRTALKIMALSSTTLLTNPTSANAATSAKANGKGVKIVIAGGGAAGCTIANFITKNIDDAQVAIIEPDSQSVSYQPGQTLIGAGIWNKDEIIGESKDFFPSNAKWIQDRVVEFNPDSNNVRTSKNGVIDYDFLILATGLSLNYEAIEGLSKNDIGKNGISSIYFADGAVKTWSLIQKLIEDAKSKKDIKALFTQPNTPIKCGGAPKKIMFLTHALLRDAKLRDGVKLDFYPAGGGFFGVKEYNEATIGFFKDRNLNAHFNNNLIAIDQGYRKATFKRKDGSIFDLNYDFIHITPPMKAPNEIKESPLSIKQGNLTSGGWADVNKDTLIHNKYNNVFAIGDIAGIPTSKTGAAIREQYKVCGNNLISAIEGKDLKATYDGYTACPLITDIGKVMMAEFNYKKEPSATLPMLNPAKERWLWWFVKVYMLKPMYFYGMLKARI</sequence>
<dbReference type="InterPro" id="IPR015904">
    <property type="entry name" value="Sulphide_quinone_reductase"/>
</dbReference>
<dbReference type="InterPro" id="IPR023753">
    <property type="entry name" value="FAD/NAD-binding_dom"/>
</dbReference>
<dbReference type="PANTHER" id="PTHR10632">
    <property type="entry name" value="SULFIDE:QUINONE OXIDOREDUCTASE"/>
    <property type="match status" value="1"/>
</dbReference>
<accession>A0A2P8QYU6</accession>
<gene>
    <name evidence="2" type="ORF">CQ405_08465</name>
</gene>
<dbReference type="Proteomes" id="UP000240535">
    <property type="component" value="Unassembled WGS sequence"/>
</dbReference>
<dbReference type="EMBL" id="PDHH01000008">
    <property type="protein sequence ID" value="PSM51411.1"/>
    <property type="molecule type" value="Genomic_DNA"/>
</dbReference>
<dbReference type="RefSeq" id="WP_106872660.1">
    <property type="nucleotide sequence ID" value="NZ_CP053841.1"/>
</dbReference>
<dbReference type="SUPFAM" id="SSF51905">
    <property type="entry name" value="FAD/NAD(P)-binding domain"/>
    <property type="match status" value="2"/>
</dbReference>
<proteinExistence type="predicted"/>
<dbReference type="GO" id="GO:0071949">
    <property type="term" value="F:FAD binding"/>
    <property type="evidence" value="ECO:0007669"/>
    <property type="project" value="TreeGrafter"/>
</dbReference>
<dbReference type="PRINTS" id="PR00368">
    <property type="entry name" value="FADPNR"/>
</dbReference>
<dbReference type="GO" id="GO:0070221">
    <property type="term" value="P:sulfide oxidation, using sulfide:quinone oxidoreductase"/>
    <property type="evidence" value="ECO:0007669"/>
    <property type="project" value="TreeGrafter"/>
</dbReference>